<protein>
    <submittedName>
        <fullName evidence="2">Uncharacterized protein</fullName>
    </submittedName>
</protein>
<dbReference type="PATRIC" id="fig|82380.11.peg.2298"/>
<accession>A0A0F0L6I7</accession>
<gene>
    <name evidence="2" type="ORF">RS83_02263</name>
</gene>
<dbReference type="AlphaFoldDB" id="A0A0F0L6I7"/>
<keyword evidence="1" id="KW-1133">Transmembrane helix</keyword>
<comment type="caution">
    <text evidence="2">The sequence shown here is derived from an EMBL/GenBank/DDBJ whole genome shotgun (WGS) entry which is preliminary data.</text>
</comment>
<proteinExistence type="predicted"/>
<feature type="transmembrane region" description="Helical" evidence="1">
    <location>
        <begin position="28"/>
        <end position="47"/>
    </location>
</feature>
<dbReference type="EMBL" id="JYIW01000025">
    <property type="protein sequence ID" value="KJL28782.1"/>
    <property type="molecule type" value="Genomic_DNA"/>
</dbReference>
<sequence length="301" mass="34118">MLLLSLALPLLASEPDAPSLSWADKLTALGTVGAVLATLVITLTTYFRDRRSRREEARERAQLLLKQQALQVHWWLEPCPDHLLAWDDDEHLAALLLGRRLDECWGTRLVLENRSELPIHEVTPVMTLKIILKPQFGNWSIGPGGRYAFHLAGEGECLLDLIGTPRPSLLFRDHVGRAWRRGESGSLAAIEDDADLSDEMISMSSAAYRALHENRRSELEDARERDGIREVIVPLVRAGLDSVSLDDLTPGDDVAFELLQRSHRQRTSHRVAKEWWSWRARRQPVEKLAESLRYFGLSKEG</sequence>
<evidence type="ECO:0000313" key="2">
    <source>
        <dbReference type="EMBL" id="KJL28782.1"/>
    </source>
</evidence>
<name>A0A0F0L6I7_9MICO</name>
<evidence type="ECO:0000256" key="1">
    <source>
        <dbReference type="SAM" id="Phobius"/>
    </source>
</evidence>
<reference evidence="2 3" key="1">
    <citation type="submission" date="2015-02" db="EMBL/GenBank/DDBJ databases">
        <title>Draft genome sequences of ten Microbacterium spp. with emphasis on heavy metal contaminated environments.</title>
        <authorList>
            <person name="Corretto E."/>
        </authorList>
    </citation>
    <scope>NUCLEOTIDE SEQUENCE [LARGE SCALE GENOMIC DNA]</scope>
    <source>
        <strain evidence="2 3">BEL4b</strain>
    </source>
</reference>
<keyword evidence="1" id="KW-0472">Membrane</keyword>
<evidence type="ECO:0000313" key="3">
    <source>
        <dbReference type="Proteomes" id="UP000033640"/>
    </source>
</evidence>
<organism evidence="2 3">
    <name type="scientific">Microbacterium oxydans</name>
    <dbReference type="NCBI Taxonomy" id="82380"/>
    <lineage>
        <taxon>Bacteria</taxon>
        <taxon>Bacillati</taxon>
        <taxon>Actinomycetota</taxon>
        <taxon>Actinomycetes</taxon>
        <taxon>Micrococcales</taxon>
        <taxon>Microbacteriaceae</taxon>
        <taxon>Microbacterium</taxon>
    </lineage>
</organism>
<dbReference type="Proteomes" id="UP000033640">
    <property type="component" value="Unassembled WGS sequence"/>
</dbReference>
<keyword evidence="1" id="KW-0812">Transmembrane</keyword>